<dbReference type="SUPFAM" id="SSF52540">
    <property type="entry name" value="P-loop containing nucleoside triphosphate hydrolases"/>
    <property type="match status" value="1"/>
</dbReference>
<reference evidence="1" key="1">
    <citation type="submission" date="2021-04" db="EMBL/GenBank/DDBJ databases">
        <authorList>
            <consortium name="Molecular Ecology Group"/>
        </authorList>
    </citation>
    <scope>NUCLEOTIDE SEQUENCE</scope>
</reference>
<accession>A0A8S3Z2U7</accession>
<dbReference type="PANTHER" id="PTHR10704:SF44">
    <property type="entry name" value="LD35051P-RELATED"/>
    <property type="match status" value="1"/>
</dbReference>
<sequence length="293" mass="34453">MYYEPLHNFAKLFASLQEDYTEVRHKYLHLTAIPEYNRKALDILERLMTCNYQHLPRAVTLNIHMRLYDTAQMFWCMKRANTTEKQAICLKEGEAKCKAKSLHFLKVIRLSTKSVGQLMDKHPCLKMIYLVRDPRGNFLSKQRAFNFITANTAYEAERYCTRVNKDITHALRLKRKYPERVHLTRYEDIAESPITTARQLYSFLNLTFTESVARFIYNNTQAGLGDRRVYTLTRGNSSEVSYAWRSKIKLADVKAFDAQCKDVYFKLGYLPVSSEPHLRNQNIPLKFDKSYIT</sequence>
<evidence type="ECO:0000313" key="2">
    <source>
        <dbReference type="Proteomes" id="UP000678393"/>
    </source>
</evidence>
<dbReference type="Proteomes" id="UP000678393">
    <property type="component" value="Unassembled WGS sequence"/>
</dbReference>
<dbReference type="InterPro" id="IPR027417">
    <property type="entry name" value="P-loop_NTPase"/>
</dbReference>
<dbReference type="GO" id="GO:0001517">
    <property type="term" value="F:N-acetylglucosamine 6-O-sulfotransferase activity"/>
    <property type="evidence" value="ECO:0007669"/>
    <property type="project" value="TreeGrafter"/>
</dbReference>
<name>A0A8S3Z2U7_9EUPU</name>
<keyword evidence="2" id="KW-1185">Reference proteome</keyword>
<dbReference type="GO" id="GO:0006044">
    <property type="term" value="P:N-acetylglucosamine metabolic process"/>
    <property type="evidence" value="ECO:0007669"/>
    <property type="project" value="TreeGrafter"/>
</dbReference>
<evidence type="ECO:0008006" key="3">
    <source>
        <dbReference type="Google" id="ProtNLM"/>
    </source>
</evidence>
<organism evidence="1 2">
    <name type="scientific">Candidula unifasciata</name>
    <dbReference type="NCBI Taxonomy" id="100452"/>
    <lineage>
        <taxon>Eukaryota</taxon>
        <taxon>Metazoa</taxon>
        <taxon>Spiralia</taxon>
        <taxon>Lophotrochozoa</taxon>
        <taxon>Mollusca</taxon>
        <taxon>Gastropoda</taxon>
        <taxon>Heterobranchia</taxon>
        <taxon>Euthyneura</taxon>
        <taxon>Panpulmonata</taxon>
        <taxon>Eupulmonata</taxon>
        <taxon>Stylommatophora</taxon>
        <taxon>Helicina</taxon>
        <taxon>Helicoidea</taxon>
        <taxon>Geomitridae</taxon>
        <taxon>Candidula</taxon>
    </lineage>
</organism>
<dbReference type="Gene3D" id="3.40.50.300">
    <property type="entry name" value="P-loop containing nucleotide triphosphate hydrolases"/>
    <property type="match status" value="1"/>
</dbReference>
<dbReference type="PANTHER" id="PTHR10704">
    <property type="entry name" value="CARBOHYDRATE SULFOTRANSFERASE"/>
    <property type="match status" value="1"/>
</dbReference>
<proteinExistence type="predicted"/>
<dbReference type="OrthoDB" id="6410525at2759"/>
<comment type="caution">
    <text evidence="1">The sequence shown here is derived from an EMBL/GenBank/DDBJ whole genome shotgun (WGS) entry which is preliminary data.</text>
</comment>
<protein>
    <recommendedName>
        <fullName evidence="3">Sulfotransferase</fullName>
    </recommendedName>
</protein>
<dbReference type="InterPro" id="IPR051135">
    <property type="entry name" value="Gal/GlcNAc/GalNAc_ST"/>
</dbReference>
<evidence type="ECO:0000313" key="1">
    <source>
        <dbReference type="EMBL" id="CAG5122315.1"/>
    </source>
</evidence>
<gene>
    <name evidence="1" type="ORF">CUNI_LOCUS7873</name>
</gene>
<dbReference type="GO" id="GO:0006790">
    <property type="term" value="P:sulfur compound metabolic process"/>
    <property type="evidence" value="ECO:0007669"/>
    <property type="project" value="TreeGrafter"/>
</dbReference>
<dbReference type="Pfam" id="PF13469">
    <property type="entry name" value="Sulfotransfer_3"/>
    <property type="match status" value="1"/>
</dbReference>
<dbReference type="AlphaFoldDB" id="A0A8S3Z2U7"/>
<dbReference type="EMBL" id="CAJHNH020001259">
    <property type="protein sequence ID" value="CAG5122315.1"/>
    <property type="molecule type" value="Genomic_DNA"/>
</dbReference>